<sequence length="168" mass="17977">MVRKSIGGGGCCKSNRKTTPMGFRPCPCSDPAKLSLVTPLSFETCLWHISPNMSSLTKKPYELRFELSHYETNRLQDAIELHLALTSACGCALASCLNASTVEGPSSRPYGASRTSSIAVLFSISLRLIGAIPTCVASISSRICISIMANTVGPRSSRVCLRNHLVVA</sequence>
<dbReference type="EMBL" id="CAAALY010043936">
    <property type="protein sequence ID" value="VEL19930.1"/>
    <property type="molecule type" value="Genomic_DNA"/>
</dbReference>
<comment type="caution">
    <text evidence="1">The sequence shown here is derived from an EMBL/GenBank/DDBJ whole genome shotgun (WGS) entry which is preliminary data.</text>
</comment>
<protein>
    <submittedName>
        <fullName evidence="1">Uncharacterized protein</fullName>
    </submittedName>
</protein>
<organism evidence="1 2">
    <name type="scientific">Protopolystoma xenopodis</name>
    <dbReference type="NCBI Taxonomy" id="117903"/>
    <lineage>
        <taxon>Eukaryota</taxon>
        <taxon>Metazoa</taxon>
        <taxon>Spiralia</taxon>
        <taxon>Lophotrochozoa</taxon>
        <taxon>Platyhelminthes</taxon>
        <taxon>Monogenea</taxon>
        <taxon>Polyopisthocotylea</taxon>
        <taxon>Polystomatidea</taxon>
        <taxon>Polystomatidae</taxon>
        <taxon>Protopolystoma</taxon>
    </lineage>
</organism>
<evidence type="ECO:0000313" key="1">
    <source>
        <dbReference type="EMBL" id="VEL19930.1"/>
    </source>
</evidence>
<evidence type="ECO:0000313" key="2">
    <source>
        <dbReference type="Proteomes" id="UP000784294"/>
    </source>
</evidence>
<keyword evidence="2" id="KW-1185">Reference proteome</keyword>
<reference evidence="1" key="1">
    <citation type="submission" date="2018-11" db="EMBL/GenBank/DDBJ databases">
        <authorList>
            <consortium name="Pathogen Informatics"/>
        </authorList>
    </citation>
    <scope>NUCLEOTIDE SEQUENCE</scope>
</reference>
<proteinExistence type="predicted"/>
<name>A0A3S5AGU4_9PLAT</name>
<gene>
    <name evidence="1" type="ORF">PXEA_LOCUS13370</name>
</gene>
<dbReference type="Proteomes" id="UP000784294">
    <property type="component" value="Unassembled WGS sequence"/>
</dbReference>
<accession>A0A3S5AGU4</accession>
<dbReference type="AlphaFoldDB" id="A0A3S5AGU4"/>